<keyword evidence="1" id="KW-0472">Membrane</keyword>
<feature type="chain" id="PRO_5047016144" evidence="2">
    <location>
        <begin position="28"/>
        <end position="217"/>
    </location>
</feature>
<keyword evidence="4" id="KW-1185">Reference proteome</keyword>
<accession>A0ABS5WDT5</accession>
<proteinExistence type="predicted"/>
<feature type="transmembrane region" description="Helical" evidence="1">
    <location>
        <begin position="179"/>
        <end position="203"/>
    </location>
</feature>
<gene>
    <name evidence="3" type="ORF">HW347_09840</name>
</gene>
<organism evidence="3 4">
    <name type="scientific">Zobellia barbeyronii</name>
    <dbReference type="NCBI Taxonomy" id="2748009"/>
    <lineage>
        <taxon>Bacteria</taxon>
        <taxon>Pseudomonadati</taxon>
        <taxon>Bacteroidota</taxon>
        <taxon>Flavobacteriia</taxon>
        <taxon>Flavobacteriales</taxon>
        <taxon>Flavobacteriaceae</taxon>
        <taxon>Zobellia</taxon>
    </lineage>
</organism>
<evidence type="ECO:0000256" key="1">
    <source>
        <dbReference type="SAM" id="Phobius"/>
    </source>
</evidence>
<sequence length="217" mass="24407">MSLNKSSKRNGLLVAFLWLLLPMVAFAHSPSQSSTILVEGKNGVWTLQIRASLTAFEQVVHAEYTAEGYKTPEEFQDLMGTLLSRNLHLNIDAKEINLVKPIIKLGHETIVVYKFVPPANFETVKLQNTLFKDINRSTSSFMVLKNGSKRNLFSLDKKNQYVAQVHLENNEFVLQEKSIGLAGISVNWYVLGLVLILGAFGMAKKFKSKKKYPFAKS</sequence>
<keyword evidence="1" id="KW-0812">Transmembrane</keyword>
<protein>
    <submittedName>
        <fullName evidence="3">Uncharacterized protein</fullName>
    </submittedName>
</protein>
<dbReference type="EMBL" id="JACATN010000003">
    <property type="protein sequence ID" value="MBT2161568.1"/>
    <property type="molecule type" value="Genomic_DNA"/>
</dbReference>
<keyword evidence="1" id="KW-1133">Transmembrane helix</keyword>
<evidence type="ECO:0000256" key="2">
    <source>
        <dbReference type="SAM" id="SignalP"/>
    </source>
</evidence>
<dbReference type="RefSeq" id="WP_214611725.1">
    <property type="nucleotide sequence ID" value="NZ_JACATN010000003.1"/>
</dbReference>
<keyword evidence="2" id="KW-0732">Signal</keyword>
<evidence type="ECO:0000313" key="3">
    <source>
        <dbReference type="EMBL" id="MBT2161568.1"/>
    </source>
</evidence>
<feature type="signal peptide" evidence="2">
    <location>
        <begin position="1"/>
        <end position="27"/>
    </location>
</feature>
<reference evidence="3 4" key="1">
    <citation type="submission" date="2020-06" db="EMBL/GenBank/DDBJ databases">
        <authorList>
            <person name="Isaeva M.P."/>
            <person name="Chernysheva N.Y."/>
        </authorList>
    </citation>
    <scope>NUCLEOTIDE SEQUENCE [LARGE SCALE GENOMIC DNA]</scope>
    <source>
        <strain evidence="3 4">KMM 6746</strain>
    </source>
</reference>
<name>A0ABS5WDT5_9FLAO</name>
<comment type="caution">
    <text evidence="3">The sequence shown here is derived from an EMBL/GenBank/DDBJ whole genome shotgun (WGS) entry which is preliminary data.</text>
</comment>
<dbReference type="Proteomes" id="UP000740413">
    <property type="component" value="Unassembled WGS sequence"/>
</dbReference>
<evidence type="ECO:0000313" key="4">
    <source>
        <dbReference type="Proteomes" id="UP000740413"/>
    </source>
</evidence>
<reference evidence="4" key="2">
    <citation type="submission" date="2023-07" db="EMBL/GenBank/DDBJ databases">
        <title>Zobellia barbeyronii sp. nov., a new marine flavobacterium, isolated from green and red algae.</title>
        <authorList>
            <person name="Nedashkovskaya O.I."/>
            <person name="Otstavnykh N."/>
            <person name="Zhukova N."/>
            <person name="Guzev K."/>
            <person name="Chausova V."/>
            <person name="Tekutyeva L."/>
            <person name="Mikhailov V."/>
            <person name="Isaeva M."/>
        </authorList>
    </citation>
    <scope>NUCLEOTIDE SEQUENCE [LARGE SCALE GENOMIC DNA]</scope>
    <source>
        <strain evidence="4">KMM 6746</strain>
    </source>
</reference>